<dbReference type="GO" id="GO:0098554">
    <property type="term" value="C:cytoplasmic side of endoplasmic reticulum membrane"/>
    <property type="evidence" value="ECO:0007669"/>
    <property type="project" value="TreeGrafter"/>
</dbReference>
<evidence type="ECO:0000256" key="2">
    <source>
        <dbReference type="ARBA" id="ARBA00004477"/>
    </source>
</evidence>
<dbReference type="AlphaFoldDB" id="A0A060XYF6"/>
<protein>
    <recommendedName>
        <fullName evidence="12">Minor histocompatibility antigen H13</fullName>
    </recommendedName>
</protein>
<keyword evidence="7 9" id="KW-1133">Transmembrane helix</keyword>
<feature type="transmembrane region" description="Helical" evidence="9">
    <location>
        <begin position="280"/>
        <end position="302"/>
    </location>
</feature>
<keyword evidence="6" id="KW-0256">Endoplasmic reticulum</keyword>
<dbReference type="GO" id="GO:0006465">
    <property type="term" value="P:signal peptide processing"/>
    <property type="evidence" value="ECO:0007669"/>
    <property type="project" value="TreeGrafter"/>
</dbReference>
<evidence type="ECO:0000256" key="9">
    <source>
        <dbReference type="SAM" id="Phobius"/>
    </source>
</evidence>
<gene>
    <name evidence="10" type="ORF">GSONMT00043886001</name>
</gene>
<feature type="transmembrane region" description="Helical" evidence="9">
    <location>
        <begin position="348"/>
        <end position="371"/>
    </location>
</feature>
<evidence type="ECO:0000256" key="7">
    <source>
        <dbReference type="ARBA" id="ARBA00022989"/>
    </source>
</evidence>
<dbReference type="PANTHER" id="PTHR12174">
    <property type="entry name" value="SIGNAL PEPTIDE PEPTIDASE"/>
    <property type="match status" value="1"/>
</dbReference>
<feature type="transmembrane region" description="Helical" evidence="9">
    <location>
        <begin position="237"/>
        <end position="259"/>
    </location>
</feature>
<evidence type="ECO:0000256" key="4">
    <source>
        <dbReference type="ARBA" id="ARBA00022692"/>
    </source>
</evidence>
<dbReference type="PANTHER" id="PTHR12174:SF23">
    <property type="entry name" value="MINOR HISTOCOMPATIBILITY ANTIGEN H13"/>
    <property type="match status" value="1"/>
</dbReference>
<dbReference type="SMART" id="SM00730">
    <property type="entry name" value="PSN"/>
    <property type="match status" value="1"/>
</dbReference>
<keyword evidence="4 9" id="KW-0812">Transmembrane</keyword>
<feature type="transmembrane region" description="Helical" evidence="9">
    <location>
        <begin position="48"/>
        <end position="67"/>
    </location>
</feature>
<dbReference type="Proteomes" id="UP000193380">
    <property type="component" value="Unassembled WGS sequence"/>
</dbReference>
<comment type="subcellular location">
    <subcellularLocation>
        <location evidence="2">Endoplasmic reticulum membrane</location>
        <topology evidence="2">Multi-pass membrane protein</topology>
    </subcellularLocation>
    <subcellularLocation>
        <location evidence="1">Membrane</location>
        <topology evidence="1">Multi-pass membrane protein</topology>
        <orientation evidence="1">Lumenal side</orientation>
    </subcellularLocation>
</comment>
<dbReference type="EMBL" id="FR905881">
    <property type="protein sequence ID" value="CDQ81975.1"/>
    <property type="molecule type" value="Genomic_DNA"/>
</dbReference>
<dbReference type="InterPro" id="IPR007369">
    <property type="entry name" value="Peptidase_A22B_SPP"/>
</dbReference>
<dbReference type="GO" id="GO:0033619">
    <property type="term" value="P:membrane protein proteolysis"/>
    <property type="evidence" value="ECO:0007669"/>
    <property type="project" value="TreeGrafter"/>
</dbReference>
<dbReference type="PaxDb" id="8022-A0A060XYF6"/>
<keyword evidence="8 9" id="KW-0472">Membrane</keyword>
<evidence type="ECO:0000256" key="6">
    <source>
        <dbReference type="ARBA" id="ARBA00022824"/>
    </source>
</evidence>
<feature type="transmembrane region" description="Helical" evidence="9">
    <location>
        <begin position="314"/>
        <end position="336"/>
    </location>
</feature>
<accession>A0A060XYF6</accession>
<evidence type="ECO:0000256" key="3">
    <source>
        <dbReference type="ARBA" id="ARBA00006859"/>
    </source>
</evidence>
<evidence type="ECO:0000256" key="1">
    <source>
        <dbReference type="ARBA" id="ARBA00004366"/>
    </source>
</evidence>
<dbReference type="STRING" id="8022.A0A060XYF6"/>
<dbReference type="Pfam" id="PF04258">
    <property type="entry name" value="Peptidase_A22B"/>
    <property type="match status" value="1"/>
</dbReference>
<dbReference type="InterPro" id="IPR006639">
    <property type="entry name" value="Preselin/SPP"/>
</dbReference>
<reference evidence="10" key="1">
    <citation type="journal article" date="2014" name="Nat. Commun.">
        <title>The rainbow trout genome provides novel insights into evolution after whole-genome duplication in vertebrates.</title>
        <authorList>
            <person name="Berthelot C."/>
            <person name="Brunet F."/>
            <person name="Chalopin D."/>
            <person name="Juanchich A."/>
            <person name="Bernard M."/>
            <person name="Noel B."/>
            <person name="Bento P."/>
            <person name="Da Silva C."/>
            <person name="Labadie K."/>
            <person name="Alberti A."/>
            <person name="Aury J.M."/>
            <person name="Louis A."/>
            <person name="Dehais P."/>
            <person name="Bardou P."/>
            <person name="Montfort J."/>
            <person name="Klopp C."/>
            <person name="Cabau C."/>
            <person name="Gaspin C."/>
            <person name="Thorgaard G.H."/>
            <person name="Boussaha M."/>
            <person name="Quillet E."/>
            <person name="Guyomard R."/>
            <person name="Galiana D."/>
            <person name="Bobe J."/>
            <person name="Volff J.N."/>
            <person name="Genet C."/>
            <person name="Wincker P."/>
            <person name="Jaillon O."/>
            <person name="Roest Crollius H."/>
            <person name="Guiguen Y."/>
        </authorList>
    </citation>
    <scope>NUCLEOTIDE SEQUENCE [LARGE SCALE GENOMIC DNA]</scope>
</reference>
<evidence type="ECO:0000256" key="8">
    <source>
        <dbReference type="ARBA" id="ARBA00023136"/>
    </source>
</evidence>
<evidence type="ECO:0008006" key="12">
    <source>
        <dbReference type="Google" id="ProtNLM"/>
    </source>
</evidence>
<sequence length="427" mass="47589">MADVDQGSVLPSETSPLILDGLNSTDSNGTDAVNATVAKFVATPEGTALAYGSLVFMALLPIFFGALRSVNCGKSKVAGENGCDYEYRNSSDMPETITGRDAARFPIIASCTLFGLYLFFKIFSQEYINLLLSMYFFVLGILALSHTMSPFMNRIFPANIPIKQYQLLFTQGSGETKEEIVNYEFDTKDMICLVISTVVGVWYILKKHWIANNLFGLAFALNGVELLHLNNVSTGCILLGGLFVYDVFWVFGTNVMVTVAKSFEAPIKLVFPQDLFEKGLGANQFAMLGLGDIVIPGNVFFFERRPRASHPKQLFHTYIMTFCDVIVFGIFIALLLRFDVSLKKNTRTYFYTSFLAYIFGLGMTIWVMHTFKHAQPALLYLVPACIGFPVVVALLKGELTEMFRYEEVSPEDAAAKEEITEAEKKDK</sequence>
<feature type="transmembrane region" description="Helical" evidence="9">
    <location>
        <begin position="377"/>
        <end position="395"/>
    </location>
</feature>
<dbReference type="GO" id="GO:0042500">
    <property type="term" value="F:aspartic endopeptidase activity, intramembrane cleaving"/>
    <property type="evidence" value="ECO:0007669"/>
    <property type="project" value="InterPro"/>
</dbReference>
<name>A0A060XYF6_ONCMY</name>
<evidence type="ECO:0000313" key="11">
    <source>
        <dbReference type="Proteomes" id="UP000193380"/>
    </source>
</evidence>
<evidence type="ECO:0000256" key="5">
    <source>
        <dbReference type="ARBA" id="ARBA00022801"/>
    </source>
</evidence>
<proteinExistence type="inferred from homology"/>
<feature type="transmembrane region" description="Helical" evidence="9">
    <location>
        <begin position="102"/>
        <end position="120"/>
    </location>
</feature>
<keyword evidence="5" id="KW-0378">Hydrolase</keyword>
<reference evidence="10" key="2">
    <citation type="submission" date="2014-03" db="EMBL/GenBank/DDBJ databases">
        <authorList>
            <person name="Genoscope - CEA"/>
        </authorList>
    </citation>
    <scope>NUCLEOTIDE SEQUENCE</scope>
</reference>
<organism evidence="10 11">
    <name type="scientific">Oncorhynchus mykiss</name>
    <name type="common">Rainbow trout</name>
    <name type="synonym">Salmo gairdneri</name>
    <dbReference type="NCBI Taxonomy" id="8022"/>
    <lineage>
        <taxon>Eukaryota</taxon>
        <taxon>Metazoa</taxon>
        <taxon>Chordata</taxon>
        <taxon>Craniata</taxon>
        <taxon>Vertebrata</taxon>
        <taxon>Euteleostomi</taxon>
        <taxon>Actinopterygii</taxon>
        <taxon>Neopterygii</taxon>
        <taxon>Teleostei</taxon>
        <taxon>Protacanthopterygii</taxon>
        <taxon>Salmoniformes</taxon>
        <taxon>Salmonidae</taxon>
        <taxon>Salmoninae</taxon>
        <taxon>Oncorhynchus</taxon>
    </lineage>
</organism>
<feature type="transmembrane region" description="Helical" evidence="9">
    <location>
        <begin position="126"/>
        <end position="144"/>
    </location>
</feature>
<evidence type="ECO:0000313" key="10">
    <source>
        <dbReference type="EMBL" id="CDQ81975.1"/>
    </source>
</evidence>
<comment type="similarity">
    <text evidence="3">Belongs to the peptidase A22B family.</text>
</comment>
<dbReference type="GO" id="GO:0098553">
    <property type="term" value="C:lumenal side of endoplasmic reticulum membrane"/>
    <property type="evidence" value="ECO:0007669"/>
    <property type="project" value="TreeGrafter"/>
</dbReference>